<evidence type="ECO:0000313" key="1">
    <source>
        <dbReference type="EMBL" id="SZX61817.1"/>
    </source>
</evidence>
<organism evidence="1 2">
    <name type="scientific">Tetradesmus obliquus</name>
    <name type="common">Green alga</name>
    <name type="synonym">Acutodesmus obliquus</name>
    <dbReference type="NCBI Taxonomy" id="3088"/>
    <lineage>
        <taxon>Eukaryota</taxon>
        <taxon>Viridiplantae</taxon>
        <taxon>Chlorophyta</taxon>
        <taxon>core chlorophytes</taxon>
        <taxon>Chlorophyceae</taxon>
        <taxon>CS clade</taxon>
        <taxon>Sphaeropleales</taxon>
        <taxon>Scenedesmaceae</taxon>
        <taxon>Tetradesmus</taxon>
    </lineage>
</organism>
<dbReference type="Proteomes" id="UP000256970">
    <property type="component" value="Unassembled WGS sequence"/>
</dbReference>
<evidence type="ECO:0000313" key="2">
    <source>
        <dbReference type="Proteomes" id="UP000256970"/>
    </source>
</evidence>
<dbReference type="AlphaFoldDB" id="A0A383V8C2"/>
<name>A0A383V8C2_TETOB</name>
<proteinExistence type="predicted"/>
<reference evidence="1 2" key="1">
    <citation type="submission" date="2016-10" db="EMBL/GenBank/DDBJ databases">
        <authorList>
            <person name="Cai Z."/>
        </authorList>
    </citation>
    <scope>NUCLEOTIDE SEQUENCE [LARGE SCALE GENOMIC DNA]</scope>
</reference>
<keyword evidence="2" id="KW-1185">Reference proteome</keyword>
<accession>A0A383V8C2</accession>
<gene>
    <name evidence="1" type="ORF">BQ4739_LOCUS2374</name>
</gene>
<sequence>MHDHLAGVLTEMEQLGIVTQLAGKIVGGVALTQSYYQHVMLTEGRADEAEACQLLITKLRPDGTVAMLPAQQAQLEGSHPELPREAPVLSKIMSPAATTELHWPRLPAVAIFGCFVADADELEEAAAAGIPISPSMSGPYPEELMTQMEVFFKQHKYPDNKCFILRDWGFLIFGSDLGDAIACFNEQLKEALIVSTEAADKVAGSEEQGGEAAAAEAGARTIHGFLSNAVKRLQEKVGLGRTQSLPDEAACHAAADAAAGKGPLEKVAAHPAMSEPSSPMIGTDLPDSIRCLSSAPHRNSSEAYRVPSFQTGFKPW</sequence>
<protein>
    <submittedName>
        <fullName evidence="1">Uncharacterized protein</fullName>
    </submittedName>
</protein>
<dbReference type="EMBL" id="FNXT01000178">
    <property type="protein sequence ID" value="SZX61817.1"/>
    <property type="molecule type" value="Genomic_DNA"/>
</dbReference>